<dbReference type="InterPro" id="IPR029039">
    <property type="entry name" value="Flavoprotein-like_sf"/>
</dbReference>
<keyword evidence="1" id="KW-0285">Flavoprotein</keyword>
<dbReference type="GO" id="GO:0016491">
    <property type="term" value="F:oxidoreductase activity"/>
    <property type="evidence" value="ECO:0007669"/>
    <property type="project" value="InterPro"/>
</dbReference>
<organism evidence="4">
    <name type="scientific">uncultured Sporomusa sp</name>
    <dbReference type="NCBI Taxonomy" id="307249"/>
    <lineage>
        <taxon>Bacteria</taxon>
        <taxon>Bacillati</taxon>
        <taxon>Bacillota</taxon>
        <taxon>Negativicutes</taxon>
        <taxon>Selenomonadales</taxon>
        <taxon>Sporomusaceae</taxon>
        <taxon>Sporomusa</taxon>
        <taxon>environmental samples</taxon>
    </lineage>
</organism>
<dbReference type="PANTHER" id="PTHR43278:SF1">
    <property type="entry name" value="IRON-SULFUR FLAVOPROTEIN MJ1083"/>
    <property type="match status" value="1"/>
</dbReference>
<dbReference type="PANTHER" id="PTHR43278">
    <property type="entry name" value="NAD(P)H-DEPENDENT FMN-CONTAINING OXIDOREDUCTASE YWQN-RELATED"/>
    <property type="match status" value="1"/>
</dbReference>
<dbReference type="SUPFAM" id="SSF52218">
    <property type="entry name" value="Flavoproteins"/>
    <property type="match status" value="1"/>
</dbReference>
<name>A0A212LUQ0_9FIRM</name>
<keyword evidence="2" id="KW-0288">FMN</keyword>
<sequence length="219" mass="24506">MKILGISGSPVPNSNTDRLILQVLRSTNLDFEFIKLSNVHVRPCLACKACVEDNLCKVNDDFPAIAQKLREAQAVVIGGYTPYRLLDAFTKAFLERLWSMRHIHSLNEKKYAVTIVSGLFKEIRTAALNAMATELQMERMHHVAEFEIEGNVPCLTCGYGDDCKNSGIPHIFSREIKASKDHCVAVETQPVWEEATKTGQLLGQFLTGKTNDIPCIRQN</sequence>
<accession>A0A212LUQ0</accession>
<dbReference type="EMBL" id="FMJE01000003">
    <property type="protein sequence ID" value="SCM81236.1"/>
    <property type="molecule type" value="Genomic_DNA"/>
</dbReference>
<dbReference type="AlphaFoldDB" id="A0A212LUQ0"/>
<reference evidence="4" key="1">
    <citation type="submission" date="2016-08" db="EMBL/GenBank/DDBJ databases">
        <authorList>
            <person name="Seilhamer J.J."/>
        </authorList>
    </citation>
    <scope>NUCLEOTIDE SEQUENCE</scope>
    <source>
        <strain evidence="4">86</strain>
    </source>
</reference>
<evidence type="ECO:0000313" key="4">
    <source>
        <dbReference type="EMBL" id="SCM81236.1"/>
    </source>
</evidence>
<evidence type="ECO:0000259" key="3">
    <source>
        <dbReference type="Pfam" id="PF03358"/>
    </source>
</evidence>
<dbReference type="InterPro" id="IPR005025">
    <property type="entry name" value="FMN_Rdtase-like_dom"/>
</dbReference>
<feature type="domain" description="NADPH-dependent FMN reductase-like" evidence="3">
    <location>
        <begin position="1"/>
        <end position="119"/>
    </location>
</feature>
<protein>
    <submittedName>
        <fullName evidence="4">Flavin reductase</fullName>
    </submittedName>
</protein>
<evidence type="ECO:0000256" key="2">
    <source>
        <dbReference type="ARBA" id="ARBA00022643"/>
    </source>
</evidence>
<gene>
    <name evidence="4" type="ORF">KL86SPO_31415</name>
</gene>
<evidence type="ECO:0000256" key="1">
    <source>
        <dbReference type="ARBA" id="ARBA00022630"/>
    </source>
</evidence>
<dbReference type="Gene3D" id="3.40.50.360">
    <property type="match status" value="1"/>
</dbReference>
<dbReference type="Pfam" id="PF03358">
    <property type="entry name" value="FMN_red"/>
    <property type="match status" value="1"/>
</dbReference>
<dbReference type="RefSeq" id="WP_075753752.1">
    <property type="nucleotide sequence ID" value="NZ_LT608335.1"/>
</dbReference>
<dbReference type="InterPro" id="IPR051796">
    <property type="entry name" value="ISF_SsuE-like"/>
</dbReference>
<proteinExistence type="predicted"/>